<dbReference type="SUPFAM" id="SSF52540">
    <property type="entry name" value="P-loop containing nucleoside triphosphate hydrolases"/>
    <property type="match status" value="1"/>
</dbReference>
<comment type="caution">
    <text evidence="3">The sequence shown here is derived from an EMBL/GenBank/DDBJ whole genome shotgun (WGS) entry which is preliminary data.</text>
</comment>
<dbReference type="Pfam" id="PF13476">
    <property type="entry name" value="AAA_23"/>
    <property type="match status" value="1"/>
</dbReference>
<evidence type="ECO:0000313" key="3">
    <source>
        <dbReference type="EMBL" id="MFC0200141.1"/>
    </source>
</evidence>
<dbReference type="Gene3D" id="3.40.50.300">
    <property type="entry name" value="P-loop containing nucleotide triphosphate hydrolases"/>
    <property type="match status" value="1"/>
</dbReference>
<accession>A0ABV6CJI5</accession>
<evidence type="ECO:0000313" key="4">
    <source>
        <dbReference type="Proteomes" id="UP001589795"/>
    </source>
</evidence>
<keyword evidence="1" id="KW-0175">Coiled coil</keyword>
<keyword evidence="4" id="KW-1185">Reference proteome</keyword>
<proteinExistence type="predicted"/>
<dbReference type="PANTHER" id="PTHR32114">
    <property type="entry name" value="ABC TRANSPORTER ABCH.3"/>
    <property type="match status" value="1"/>
</dbReference>
<gene>
    <name evidence="3" type="ORF">ACFFIZ_07340</name>
</gene>
<feature type="coiled-coil region" evidence="1">
    <location>
        <begin position="429"/>
        <end position="501"/>
    </location>
</feature>
<dbReference type="InterPro" id="IPR038729">
    <property type="entry name" value="Rad50/SbcC_AAA"/>
</dbReference>
<protein>
    <submittedName>
        <fullName evidence="3">AAA family ATPase</fullName>
    </submittedName>
</protein>
<name>A0ABV6CJI5_9RHOB</name>
<sequence>MHISQITLRDWKAYTSANFEFPRPGKNRNIILIGAPNGYGKTSLFEAIVLGIFGRDGLPLIARSPFSGGDKERLATSYKNFLEKALHRGATSAGRTSCSVKLIFSDENDEPLEIQRIWHFSDSGVYRPQDEEIHIYEGSTRKAVGPGPLQGNERADWFREYVAENLLPFTLAHFFMFDGEQVSVLAEREMSAQVRAGIEGLLGIPVLKQLAKDLRSYAEVRRKESPNVSDKTIEKLELDRHTLNFEYDKKAGRYAEIEPRRAVLKEEQEHLIRELASFGTGSQALLQEQFEQIKNFERAIETGKAQLEELMVKDLALALSGLSLRTSVKSRLLSEGVRERWESGKNQGDNNLERFLAAVDTGMQAISPCLSDGQRKGVLDSARNAWEKLWYPPPANCADAYLHPYLNELDRSKVIDRLEELDELGAPAIVSLLAGIDENEDSLKRLQDEVIRTEAVAPHVDTKRERLSKVNSDLQELDQEIGALKREMAALESQISQKNTELTNFLVSLTKPRPRPVAQHAPTR</sequence>
<feature type="domain" description="Rad50/SbcC-type AAA" evidence="2">
    <location>
        <begin position="5"/>
        <end position="308"/>
    </location>
</feature>
<evidence type="ECO:0000259" key="2">
    <source>
        <dbReference type="Pfam" id="PF13476"/>
    </source>
</evidence>
<dbReference type="PANTHER" id="PTHR32114:SF2">
    <property type="entry name" value="ABC TRANSPORTER ABCH.3"/>
    <property type="match status" value="1"/>
</dbReference>
<dbReference type="Proteomes" id="UP001589795">
    <property type="component" value="Unassembled WGS sequence"/>
</dbReference>
<evidence type="ECO:0000256" key="1">
    <source>
        <dbReference type="SAM" id="Coils"/>
    </source>
</evidence>
<dbReference type="EMBL" id="JBHLWQ010000059">
    <property type="protein sequence ID" value="MFC0200141.1"/>
    <property type="molecule type" value="Genomic_DNA"/>
</dbReference>
<organism evidence="3 4">
    <name type="scientific">Paracoccus rhizosphaerae</name>
    <dbReference type="NCBI Taxonomy" id="1133347"/>
    <lineage>
        <taxon>Bacteria</taxon>
        <taxon>Pseudomonadati</taxon>
        <taxon>Pseudomonadota</taxon>
        <taxon>Alphaproteobacteria</taxon>
        <taxon>Rhodobacterales</taxon>
        <taxon>Paracoccaceae</taxon>
        <taxon>Paracoccus</taxon>
    </lineage>
</organism>
<dbReference type="InterPro" id="IPR027417">
    <property type="entry name" value="P-loop_NTPase"/>
</dbReference>
<feature type="coiled-coil region" evidence="1">
    <location>
        <begin position="286"/>
        <end position="313"/>
    </location>
</feature>
<reference evidence="3 4" key="1">
    <citation type="submission" date="2024-09" db="EMBL/GenBank/DDBJ databases">
        <authorList>
            <person name="Sun Q."/>
            <person name="Mori K."/>
        </authorList>
    </citation>
    <scope>NUCLEOTIDE SEQUENCE [LARGE SCALE GENOMIC DNA]</scope>
    <source>
        <strain evidence="3 4">CCM 7904</strain>
    </source>
</reference>
<dbReference type="RefSeq" id="WP_265506671.1">
    <property type="nucleotide sequence ID" value="NZ_JAOTBE010000015.1"/>
</dbReference>